<name>A0A7G9FUJ6_9FIRM</name>
<reference evidence="1 2" key="1">
    <citation type="submission" date="2020-08" db="EMBL/GenBank/DDBJ databases">
        <authorList>
            <person name="Liu C."/>
            <person name="Sun Q."/>
        </authorList>
    </citation>
    <scope>NUCLEOTIDE SEQUENCE [LARGE SCALE GENOMIC DNA]</scope>
    <source>
        <strain evidence="1 2">NSJ-8</strain>
    </source>
</reference>
<gene>
    <name evidence="1" type="ORF">H9Q77_14340</name>
</gene>
<dbReference type="AlphaFoldDB" id="A0A7G9FUJ6"/>
<dbReference type="Proteomes" id="UP000515981">
    <property type="component" value="Chromosome"/>
</dbReference>
<protein>
    <submittedName>
        <fullName evidence="1">Uncharacterized protein</fullName>
    </submittedName>
</protein>
<dbReference type="RefSeq" id="WP_118548106.1">
    <property type="nucleotide sequence ID" value="NZ_CP060633.1"/>
</dbReference>
<keyword evidence="2" id="KW-1185">Reference proteome</keyword>
<organism evidence="1 2">
    <name type="scientific">Simiaoa sunii</name>
    <dbReference type="NCBI Taxonomy" id="2763672"/>
    <lineage>
        <taxon>Bacteria</taxon>
        <taxon>Bacillati</taxon>
        <taxon>Bacillota</taxon>
        <taxon>Clostridia</taxon>
        <taxon>Lachnospirales</taxon>
        <taxon>Lachnospiraceae</taxon>
        <taxon>Simiaoa</taxon>
    </lineage>
</organism>
<sequence length="256" mass="30765">MNKRRIVKEIMDPYMDKNGFILAKYERGDWYYRKEIEGAVLEICISDANGRLHMHIGIFGKGYDVQAEQFMDTLTVPRTSVWDWDYCRKETEEKKEKAYKDTLYDFRDILELNGNEIFEKIVTDYKNRIPNRKHYLLMMEHYDELEQKYSKELHPEKCNIVELWEKIAAGVEEARKHPLEEIEERLVGYVAVMETEIIKRYGGERGNNPDAESCFICNVGKSRDTINFMGRFFLLWKNEDVRDWEKREIEDLYNEH</sequence>
<dbReference type="KEGG" id="ssun:H9Q77_14340"/>
<dbReference type="EMBL" id="CP060633">
    <property type="protein sequence ID" value="QNM02228.1"/>
    <property type="molecule type" value="Genomic_DNA"/>
</dbReference>
<evidence type="ECO:0000313" key="2">
    <source>
        <dbReference type="Proteomes" id="UP000515981"/>
    </source>
</evidence>
<proteinExistence type="predicted"/>
<evidence type="ECO:0000313" key="1">
    <source>
        <dbReference type="EMBL" id="QNM02228.1"/>
    </source>
</evidence>
<accession>A0A7G9FUJ6</accession>